<gene>
    <name evidence="2" type="ORF">CRE_29660</name>
</gene>
<protein>
    <submittedName>
        <fullName evidence="2">Uncharacterized protein</fullName>
    </submittedName>
</protein>
<evidence type="ECO:0000256" key="1">
    <source>
        <dbReference type="SAM" id="MobiDB-lite"/>
    </source>
</evidence>
<feature type="compositionally biased region" description="Basic and acidic residues" evidence="1">
    <location>
        <begin position="10"/>
        <end position="29"/>
    </location>
</feature>
<accession>E3LV23</accession>
<sequence length="78" mass="9224">MLPFVFNADDDGKRVQNEERGYDPSDHQRQMEDYYKQYEEQRVVNSYHNTSGRSDLAAIQARLAQTEQAIQRLNQETE</sequence>
<keyword evidence="3" id="KW-1185">Reference proteome</keyword>
<evidence type="ECO:0000313" key="3">
    <source>
        <dbReference type="Proteomes" id="UP000008281"/>
    </source>
</evidence>
<dbReference type="Proteomes" id="UP000008281">
    <property type="component" value="Unassembled WGS sequence"/>
</dbReference>
<dbReference type="EMBL" id="DS268416">
    <property type="protein sequence ID" value="EFP12506.1"/>
    <property type="molecule type" value="Genomic_DNA"/>
</dbReference>
<dbReference type="eggNOG" id="KOG0154">
    <property type="taxonomic scope" value="Eukaryota"/>
</dbReference>
<evidence type="ECO:0000313" key="2">
    <source>
        <dbReference type="EMBL" id="EFP12506.1"/>
    </source>
</evidence>
<dbReference type="HOGENOM" id="CLU_2624389_0_0_1"/>
<dbReference type="AlphaFoldDB" id="E3LV23"/>
<feature type="region of interest" description="Disordered" evidence="1">
    <location>
        <begin position="1"/>
        <end position="29"/>
    </location>
</feature>
<dbReference type="STRING" id="31234.E3LV23"/>
<organism evidence="3">
    <name type="scientific">Caenorhabditis remanei</name>
    <name type="common">Caenorhabditis vulgaris</name>
    <dbReference type="NCBI Taxonomy" id="31234"/>
    <lineage>
        <taxon>Eukaryota</taxon>
        <taxon>Metazoa</taxon>
        <taxon>Ecdysozoa</taxon>
        <taxon>Nematoda</taxon>
        <taxon>Chromadorea</taxon>
        <taxon>Rhabditida</taxon>
        <taxon>Rhabditina</taxon>
        <taxon>Rhabditomorpha</taxon>
        <taxon>Rhabditoidea</taxon>
        <taxon>Rhabditidae</taxon>
        <taxon>Peloderinae</taxon>
        <taxon>Caenorhabditis</taxon>
    </lineage>
</organism>
<reference evidence="2" key="1">
    <citation type="submission" date="2007-07" db="EMBL/GenBank/DDBJ databases">
        <title>PCAP assembly of the Caenorhabditis remanei genome.</title>
        <authorList>
            <consortium name="The Caenorhabditis remanei Sequencing Consortium"/>
            <person name="Wilson R.K."/>
        </authorList>
    </citation>
    <scope>NUCLEOTIDE SEQUENCE [LARGE SCALE GENOMIC DNA]</scope>
    <source>
        <strain evidence="2">PB4641</strain>
    </source>
</reference>
<name>E3LV23_CAERE</name>
<proteinExistence type="predicted"/>
<dbReference type="InParanoid" id="E3LV23"/>